<evidence type="ECO:0000256" key="1">
    <source>
        <dbReference type="ARBA" id="ARBA00022679"/>
    </source>
</evidence>
<keyword evidence="2 8" id="KW-0548">Nucleotidyltransferase</keyword>
<dbReference type="InterPro" id="IPR006674">
    <property type="entry name" value="HD_domain"/>
</dbReference>
<dbReference type="Pfam" id="PF01966">
    <property type="entry name" value="HD"/>
    <property type="match status" value="1"/>
</dbReference>
<keyword evidence="4 8" id="KW-0378">Hydrolase</keyword>
<organism evidence="11 12">
    <name type="scientific">Shewanella intestini</name>
    <dbReference type="NCBI Taxonomy" id="2017544"/>
    <lineage>
        <taxon>Bacteria</taxon>
        <taxon>Pseudomonadati</taxon>
        <taxon>Pseudomonadota</taxon>
        <taxon>Gammaproteobacteria</taxon>
        <taxon>Alteromonadales</taxon>
        <taxon>Shewanellaceae</taxon>
        <taxon>Shewanella</taxon>
    </lineage>
</organism>
<evidence type="ECO:0000313" key="12">
    <source>
        <dbReference type="Proteomes" id="UP000811844"/>
    </source>
</evidence>
<dbReference type="EC" id="2.7.7.59" evidence="8"/>
<dbReference type="EMBL" id="JAAIKR010000010">
    <property type="protein sequence ID" value="MBR9728466.1"/>
    <property type="molecule type" value="Genomic_DNA"/>
</dbReference>
<evidence type="ECO:0000256" key="6">
    <source>
        <dbReference type="ARBA" id="ARBA00023268"/>
    </source>
</evidence>
<feature type="region of interest" description="Uridylyltransferase" evidence="8">
    <location>
        <begin position="1"/>
        <end position="335"/>
    </location>
</feature>
<comment type="caution">
    <text evidence="11">The sequence shown here is derived from an EMBL/GenBank/DDBJ whole genome shotgun (WGS) entry which is preliminary data.</text>
</comment>
<keyword evidence="12" id="KW-1185">Reference proteome</keyword>
<comment type="catalytic activity">
    <reaction evidence="7">
        <text>guanosine 3',5'-bis(diphosphate) + H2O = GDP + diphosphate + H(+)</text>
        <dbReference type="Rhea" id="RHEA:14253"/>
        <dbReference type="ChEBI" id="CHEBI:15377"/>
        <dbReference type="ChEBI" id="CHEBI:15378"/>
        <dbReference type="ChEBI" id="CHEBI:33019"/>
        <dbReference type="ChEBI" id="CHEBI:58189"/>
        <dbReference type="ChEBI" id="CHEBI:77828"/>
        <dbReference type="EC" id="3.1.7.2"/>
    </reaction>
</comment>
<sequence>MFSLPEEAQLRPHMSIVELKAAIQAVDAFLQVHILDYSINETLSKRAIFFDQLLTQLWQEQQLAPETISLNAVGGYGRQALHPFSDIDICIIHSQPLNKVDGDKVSAFLTQLWDLNLDLGHGVRTLDDTLDACKDDVTIATSLLEIRHLVGNEQHQQQVLDALYGNALWTSQRFFSAKKDEQQQRHLKAGGTAYSIEPNLKNSPGGIRDIQTLAWVSRKHFNAQDMHAVRSQGFFSHDEYAELIECQNVLFRVRFALHQVASRPENRLLLQYQADVAKIMGFGEDSQLEESGNIAIEKMMRQLFRAMKRIRELNQLLMAYFERAILPKKRLTPTPLNEQFEIIDNHIHVRHEDVFIDRTQIMALFELIAIHHDEIVGITPETLRLLRQVRRRLMGDLQDFHACRQQFLSLFQHHQGMGLAITLMHQYGILSAYLPQWREIVGQMQFDLFHAYTVDEHTHKVLKNIARYANSQGNDVATKLASEIYQKMTNKSSLLLGALFHDLAKGRGGDHSELGAVDVLHFAKFHGIKQSQQQLIAWLVKQHLLMSITSQRMDIYDPDVVWRFAKTVGTQARLDALYCLTIADIQATNDDLWNDWKASLIRDLYFATRKALRNGGENVLQLRTVVREHKQEALTLMALDDTGEQHIKALWQKLPISFFSHAEADDIARYSQALIAHKATLPDSKNPFDTLISIDDAVVKGCSDVFVYTKDRAGLFVKLFNTLSALQISVKQAQISRTKDGYVVESFKILDFDEKPIGTQQRRQHIINKLKSVLDNNAKPPKMRLSRQHQSFDNQPNVEFLYSRHSTRSLLSVSALDTHEFMEQIASAFRALELNIHSATISSVGERADNVFLVSNSEGQQLTEAEQQQLSRLLITTINDTDTACSA</sequence>
<dbReference type="InterPro" id="IPR043519">
    <property type="entry name" value="NT_sf"/>
</dbReference>
<comment type="function">
    <text evidence="8">Modifies, by uridylylation and deuridylylation, the PII regulatory proteins (GlnB and homologs), in response to the nitrogen status of the cell that GlnD senses through the glutamine level. Under low glutamine levels, catalyzes the conversion of the PII proteins and UTP to PII-UMP and PPi, while under higher glutamine levels, GlnD hydrolyzes PII-UMP to PII and UMP (deuridylylation). Thus, controls uridylylation state and activity of the PII proteins, and plays an important role in the regulation of nitrogen metabolism.</text>
</comment>
<feature type="domain" description="HD" evidence="10">
    <location>
        <begin position="454"/>
        <end position="577"/>
    </location>
</feature>
<comment type="activity regulation">
    <text evidence="8">Uridylyltransferase (UTase) activity is inhibited by glutamine, while glutamine activates uridylyl-removing (UR) activity.</text>
</comment>
<dbReference type="InterPro" id="IPR013546">
    <property type="entry name" value="PII_UdlTrfase/GS_AdlTrfase"/>
</dbReference>
<dbReference type="CDD" id="cd04899">
    <property type="entry name" value="ACT_ACR-UUR-like_2"/>
    <property type="match status" value="1"/>
</dbReference>
<comment type="catalytic activity">
    <reaction evidence="8">
        <text>[protein-PII]-L-tyrosine + UTP = [protein-PII]-uridylyl-L-tyrosine + diphosphate</text>
        <dbReference type="Rhea" id="RHEA:13673"/>
        <dbReference type="Rhea" id="RHEA-COMP:12147"/>
        <dbReference type="Rhea" id="RHEA-COMP:12148"/>
        <dbReference type="ChEBI" id="CHEBI:33019"/>
        <dbReference type="ChEBI" id="CHEBI:46398"/>
        <dbReference type="ChEBI" id="CHEBI:46858"/>
        <dbReference type="ChEBI" id="CHEBI:90602"/>
        <dbReference type="EC" id="2.7.7.59"/>
    </reaction>
</comment>
<comment type="domain">
    <text evidence="8">Has four distinct domains: an N-terminal nucleotidyltransferase (NT) domain responsible for UTase activity, a central HD domain that encodes UR activity, and two C-terminal ACT domains that seem to have a role in glutamine sensing.</text>
</comment>
<evidence type="ECO:0000256" key="8">
    <source>
        <dbReference type="HAMAP-Rule" id="MF_00277"/>
    </source>
</evidence>
<dbReference type="RefSeq" id="WP_153663980.1">
    <property type="nucleotide sequence ID" value="NZ_JAAIKR010000010.1"/>
</dbReference>
<dbReference type="PIRSF" id="PIRSF006288">
    <property type="entry name" value="PII_uridyltransf"/>
    <property type="match status" value="1"/>
</dbReference>
<evidence type="ECO:0000256" key="5">
    <source>
        <dbReference type="ARBA" id="ARBA00022842"/>
    </source>
</evidence>
<evidence type="ECO:0000313" key="11">
    <source>
        <dbReference type="EMBL" id="MBR9728466.1"/>
    </source>
</evidence>
<protein>
    <recommendedName>
        <fullName evidence="8">Bifunctional uridylyltransferase/uridylyl-removing enzyme</fullName>
        <shortName evidence="8">UTase/UR</shortName>
    </recommendedName>
    <alternativeName>
        <fullName evidence="8">Bifunctional [protein-PII] modification enzyme</fullName>
    </alternativeName>
    <alternativeName>
        <fullName evidence="8">Bifunctional nitrogen sensor protein</fullName>
    </alternativeName>
    <domain>
        <recommendedName>
            <fullName evidence="8">[Protein-PII] uridylyltransferase</fullName>
            <shortName evidence="8">PII uridylyltransferase</shortName>
            <shortName evidence="8">UTase</shortName>
            <ecNumber evidence="8">2.7.7.59</ecNumber>
        </recommendedName>
    </domain>
    <domain>
        <recommendedName>
            <fullName evidence="8">[Protein-PII]-UMP uridylyl-removing enzyme</fullName>
            <shortName evidence="8">UR</shortName>
            <ecNumber evidence="8">3.1.4.-</ecNumber>
        </recommendedName>
    </domain>
</protein>
<dbReference type="SUPFAM" id="SSF55021">
    <property type="entry name" value="ACT-like"/>
    <property type="match status" value="1"/>
</dbReference>
<evidence type="ECO:0000259" key="10">
    <source>
        <dbReference type="PROSITE" id="PS51831"/>
    </source>
</evidence>
<comment type="cofactor">
    <cofactor evidence="8">
        <name>Mg(2+)</name>
        <dbReference type="ChEBI" id="CHEBI:18420"/>
    </cofactor>
</comment>
<dbReference type="PROSITE" id="PS51671">
    <property type="entry name" value="ACT"/>
    <property type="match status" value="2"/>
</dbReference>
<dbReference type="HAMAP" id="MF_00277">
    <property type="entry name" value="PII_uridylyl_transf"/>
    <property type="match status" value="1"/>
</dbReference>
<dbReference type="PANTHER" id="PTHR47320">
    <property type="entry name" value="BIFUNCTIONAL URIDYLYLTRANSFERASE/URIDYLYL-REMOVING ENZYME"/>
    <property type="match status" value="1"/>
</dbReference>
<evidence type="ECO:0000256" key="4">
    <source>
        <dbReference type="ARBA" id="ARBA00022801"/>
    </source>
</evidence>
<name>A0ABS5I3I4_9GAMM</name>
<comment type="similarity">
    <text evidence="8">Belongs to the GlnD family.</text>
</comment>
<dbReference type="InterPro" id="IPR002912">
    <property type="entry name" value="ACT_dom"/>
</dbReference>
<dbReference type="PROSITE" id="PS51831">
    <property type="entry name" value="HD"/>
    <property type="match status" value="1"/>
</dbReference>
<dbReference type="Gene3D" id="1.10.3090.10">
    <property type="entry name" value="cca-adding enzyme, domain 2"/>
    <property type="match status" value="1"/>
</dbReference>
<dbReference type="SUPFAM" id="SSF81301">
    <property type="entry name" value="Nucleotidyltransferase"/>
    <property type="match status" value="1"/>
</dbReference>
<dbReference type="EC" id="3.1.4.-" evidence="8"/>
<dbReference type="InterPro" id="IPR003607">
    <property type="entry name" value="HD/PDEase_dom"/>
</dbReference>
<keyword evidence="3" id="KW-0677">Repeat</keyword>
<gene>
    <name evidence="8 11" type="primary">glnD</name>
    <name evidence="11" type="ORF">G3R48_10820</name>
</gene>
<accession>A0ABS5I3I4</accession>
<feature type="domain" description="ACT" evidence="9">
    <location>
        <begin position="704"/>
        <end position="786"/>
    </location>
</feature>
<evidence type="ECO:0000256" key="3">
    <source>
        <dbReference type="ARBA" id="ARBA00022737"/>
    </source>
</evidence>
<comment type="caution">
    <text evidence="8">Lacks conserved residue(s) required for the propagation of feature annotation.</text>
</comment>
<keyword evidence="6 8" id="KW-0511">Multifunctional enzyme</keyword>
<dbReference type="SUPFAM" id="SSF109604">
    <property type="entry name" value="HD-domain/PDEase-like"/>
    <property type="match status" value="1"/>
</dbReference>
<dbReference type="InterPro" id="IPR045865">
    <property type="entry name" value="ACT-like_dom_sf"/>
</dbReference>
<dbReference type="NCBIfam" id="TIGR01693">
    <property type="entry name" value="UTase_glnD"/>
    <property type="match status" value="1"/>
</dbReference>
<dbReference type="CDD" id="cd05401">
    <property type="entry name" value="NT_GlnE_GlnD_like"/>
    <property type="match status" value="1"/>
</dbReference>
<evidence type="ECO:0000256" key="7">
    <source>
        <dbReference type="ARBA" id="ARBA00047968"/>
    </source>
</evidence>
<feature type="domain" description="ACT" evidence="9">
    <location>
        <begin position="810"/>
        <end position="887"/>
    </location>
</feature>
<proteinExistence type="inferred from homology"/>
<dbReference type="CDD" id="cd04900">
    <property type="entry name" value="ACT_UUR-like_1"/>
    <property type="match status" value="1"/>
</dbReference>
<dbReference type="SUPFAM" id="SSF81593">
    <property type="entry name" value="Nucleotidyltransferase substrate binding subunit/domain"/>
    <property type="match status" value="1"/>
</dbReference>
<keyword evidence="5 8" id="KW-0460">Magnesium</keyword>
<dbReference type="Pfam" id="PF08335">
    <property type="entry name" value="GlnD_UR_UTase"/>
    <property type="match status" value="1"/>
</dbReference>
<dbReference type="PANTHER" id="PTHR47320:SF1">
    <property type="entry name" value="BIFUNCTIONAL URIDYLYLTRANSFERASE_URIDYLYL-REMOVING ENZYME"/>
    <property type="match status" value="1"/>
</dbReference>
<keyword evidence="1 8" id="KW-0808">Transferase</keyword>
<evidence type="ECO:0000259" key="9">
    <source>
        <dbReference type="PROSITE" id="PS51671"/>
    </source>
</evidence>
<dbReference type="InterPro" id="IPR010043">
    <property type="entry name" value="UTase/UR"/>
</dbReference>
<dbReference type="GO" id="GO:0008773">
    <property type="term" value="F:[protein-PII] uridylyltransferase activity"/>
    <property type="evidence" value="ECO:0007669"/>
    <property type="project" value="UniProtKB-EC"/>
</dbReference>
<evidence type="ECO:0000256" key="2">
    <source>
        <dbReference type="ARBA" id="ARBA00022695"/>
    </source>
</evidence>
<dbReference type="CDD" id="cd00077">
    <property type="entry name" value="HDc"/>
    <property type="match status" value="1"/>
</dbReference>
<dbReference type="SMART" id="SM00471">
    <property type="entry name" value="HDc"/>
    <property type="match status" value="1"/>
</dbReference>
<dbReference type="Proteomes" id="UP000811844">
    <property type="component" value="Unassembled WGS sequence"/>
</dbReference>
<reference evidence="11 12" key="1">
    <citation type="submission" date="2020-02" db="EMBL/GenBank/DDBJ databases">
        <title>Shewanella WXL01 sp. nov., a marine bacterium isolated from green algae in Luhuitou Fringing Reef (Northern South China Sea).</title>
        <authorList>
            <person name="Wang X."/>
        </authorList>
    </citation>
    <scope>NUCLEOTIDE SEQUENCE [LARGE SCALE GENOMIC DNA]</scope>
    <source>
        <strain evidence="11 12">MCCC 1A01895</strain>
    </source>
</reference>
<comment type="catalytic activity">
    <reaction evidence="8">
        <text>[protein-PII]-uridylyl-L-tyrosine + H2O = [protein-PII]-L-tyrosine + UMP + H(+)</text>
        <dbReference type="Rhea" id="RHEA:48600"/>
        <dbReference type="Rhea" id="RHEA-COMP:12147"/>
        <dbReference type="Rhea" id="RHEA-COMP:12148"/>
        <dbReference type="ChEBI" id="CHEBI:15377"/>
        <dbReference type="ChEBI" id="CHEBI:15378"/>
        <dbReference type="ChEBI" id="CHEBI:46858"/>
        <dbReference type="ChEBI" id="CHEBI:57865"/>
        <dbReference type="ChEBI" id="CHEBI:90602"/>
    </reaction>
</comment>